<sequence length="508" mass="54441">MTIGRSGVDDFDNAGWQTSRVDNSPGGDGAPEAPEALHRRNVWGFGLGTLGRDMVAAMVTLFLLVYLTEVVGVSNETLGVITVVLVLMRLFDAVNDPVMGFVVDNTRSRWGKFKPWIAVGGLAWAAATVLMFSDWGVQGAWFIVVFVSVYLLWEVAYTVNDISFYGMLPSLSRVQRERERIGVVARVCANVGLFSLVVALVPVTEALENALGSAHRAWFVLAVIVVVIMLAFQTITLVATRQQVAVATISPTPLRELLGVIARNDQLLWVTVAMVAFMTGYTVTTSLGLYYFTYIFGDAGMYSVFAAILGVTQIIGLLVFPLVSARLSRRGVHLLASGLCVAGYVVFLLADATMVGIGIAGVLLFSGQAFIQLLMMLFIADSVEYGQWKLGRRNESVTFSLQPFIYKASSGLAAGVVGLTLILSGVNDADTAADVTAGGAAAFRAAMMGLPILLVVVSWVVLRRRYRLDEATYAAIVGDLDAREAGARPPLALGVEAPPPGGGRDDPR</sequence>
<feature type="transmembrane region" description="Helical" evidence="4">
    <location>
        <begin position="443"/>
        <end position="462"/>
    </location>
</feature>
<feature type="transmembrane region" description="Helical" evidence="4">
    <location>
        <begin position="299"/>
        <end position="320"/>
    </location>
</feature>
<keyword evidence="2" id="KW-0769">Symport</keyword>
<gene>
    <name evidence="5" type="ORF">EXU48_19060</name>
</gene>
<feature type="transmembrane region" description="Helical" evidence="4">
    <location>
        <begin position="332"/>
        <end position="350"/>
    </location>
</feature>
<organism evidence="5 6">
    <name type="scientific">Occultella glacieicola</name>
    <dbReference type="NCBI Taxonomy" id="2518684"/>
    <lineage>
        <taxon>Bacteria</taxon>
        <taxon>Bacillati</taxon>
        <taxon>Actinomycetota</taxon>
        <taxon>Actinomycetes</taxon>
        <taxon>Micrococcales</taxon>
        <taxon>Ruaniaceae</taxon>
        <taxon>Occultella</taxon>
    </lineage>
</organism>
<dbReference type="InterPro" id="IPR001927">
    <property type="entry name" value="Na/Gal_symport"/>
</dbReference>
<reference evidence="5 6" key="1">
    <citation type="submission" date="2019-03" db="EMBL/GenBank/DDBJ databases">
        <title>Genomic features of bacteria from cold environments.</title>
        <authorList>
            <person name="Shen L."/>
        </authorList>
    </citation>
    <scope>NUCLEOTIDE SEQUENCE [LARGE SCALE GENOMIC DNA]</scope>
    <source>
        <strain evidence="6">T3246-1</strain>
    </source>
</reference>
<keyword evidence="4" id="KW-0472">Membrane</keyword>
<keyword evidence="1" id="KW-0813">Transport</keyword>
<name>A0ABY2DZA4_9MICO</name>
<dbReference type="EMBL" id="SMNA01000010">
    <property type="protein sequence ID" value="TDE90022.1"/>
    <property type="molecule type" value="Genomic_DNA"/>
</dbReference>
<feature type="transmembrane region" description="Helical" evidence="4">
    <location>
        <begin position="216"/>
        <end position="239"/>
    </location>
</feature>
<feature type="transmembrane region" description="Helical" evidence="4">
    <location>
        <begin position="267"/>
        <end position="293"/>
    </location>
</feature>
<dbReference type="NCBIfam" id="TIGR00792">
    <property type="entry name" value="gph"/>
    <property type="match status" value="1"/>
</dbReference>
<dbReference type="Proteomes" id="UP000504882">
    <property type="component" value="Unassembled WGS sequence"/>
</dbReference>
<feature type="region of interest" description="Disordered" evidence="3">
    <location>
        <begin position="489"/>
        <end position="508"/>
    </location>
</feature>
<feature type="transmembrane region" description="Helical" evidence="4">
    <location>
        <begin position="356"/>
        <end position="383"/>
    </location>
</feature>
<feature type="transmembrane region" description="Helical" evidence="4">
    <location>
        <begin position="115"/>
        <end position="133"/>
    </location>
</feature>
<evidence type="ECO:0000256" key="3">
    <source>
        <dbReference type="SAM" id="MobiDB-lite"/>
    </source>
</evidence>
<dbReference type="SUPFAM" id="SSF103473">
    <property type="entry name" value="MFS general substrate transporter"/>
    <property type="match status" value="1"/>
</dbReference>
<feature type="transmembrane region" description="Helical" evidence="4">
    <location>
        <begin position="42"/>
        <end position="66"/>
    </location>
</feature>
<dbReference type="InterPro" id="IPR039672">
    <property type="entry name" value="MFS_2"/>
</dbReference>
<proteinExistence type="predicted"/>
<dbReference type="PANTHER" id="PTHR11328">
    <property type="entry name" value="MAJOR FACILITATOR SUPERFAMILY DOMAIN-CONTAINING PROTEIN"/>
    <property type="match status" value="1"/>
</dbReference>
<feature type="transmembrane region" description="Helical" evidence="4">
    <location>
        <begin position="404"/>
        <end position="423"/>
    </location>
</feature>
<dbReference type="Pfam" id="PF13347">
    <property type="entry name" value="MFS_2"/>
    <property type="match status" value="1"/>
</dbReference>
<dbReference type="Gene3D" id="1.20.1250.20">
    <property type="entry name" value="MFS general substrate transporter like domains"/>
    <property type="match status" value="2"/>
</dbReference>
<keyword evidence="5" id="KW-0762">Sugar transport</keyword>
<keyword evidence="4" id="KW-1133">Transmembrane helix</keyword>
<evidence type="ECO:0000256" key="4">
    <source>
        <dbReference type="SAM" id="Phobius"/>
    </source>
</evidence>
<comment type="caution">
    <text evidence="5">The sequence shown here is derived from an EMBL/GenBank/DDBJ whole genome shotgun (WGS) entry which is preliminary data.</text>
</comment>
<dbReference type="CDD" id="cd17332">
    <property type="entry name" value="MFS_MelB_like"/>
    <property type="match status" value="1"/>
</dbReference>
<protein>
    <submittedName>
        <fullName evidence="5">Sugar transporter</fullName>
    </submittedName>
</protein>
<evidence type="ECO:0000313" key="5">
    <source>
        <dbReference type="EMBL" id="TDE90022.1"/>
    </source>
</evidence>
<dbReference type="PANTHER" id="PTHR11328:SF36">
    <property type="entry name" value="MELIBIOSE PERMEASE"/>
    <property type="match status" value="1"/>
</dbReference>
<accession>A0ABY2DZA4</accession>
<keyword evidence="4" id="KW-0812">Transmembrane</keyword>
<evidence type="ECO:0000256" key="2">
    <source>
        <dbReference type="ARBA" id="ARBA00022847"/>
    </source>
</evidence>
<feature type="region of interest" description="Disordered" evidence="3">
    <location>
        <begin position="1"/>
        <end position="33"/>
    </location>
</feature>
<evidence type="ECO:0000256" key="1">
    <source>
        <dbReference type="ARBA" id="ARBA00022448"/>
    </source>
</evidence>
<dbReference type="InterPro" id="IPR036259">
    <property type="entry name" value="MFS_trans_sf"/>
</dbReference>
<feature type="transmembrane region" description="Helical" evidence="4">
    <location>
        <begin position="181"/>
        <end position="204"/>
    </location>
</feature>
<evidence type="ECO:0000313" key="6">
    <source>
        <dbReference type="Proteomes" id="UP000504882"/>
    </source>
</evidence>
<feature type="transmembrane region" description="Helical" evidence="4">
    <location>
        <begin position="139"/>
        <end position="160"/>
    </location>
</feature>
<keyword evidence="6" id="KW-1185">Reference proteome</keyword>